<protein>
    <submittedName>
        <fullName evidence="2">Uncharacterized protein</fullName>
    </submittedName>
</protein>
<sequence>MSNPFARPSEYFSSMTRHGITIWAHDILNELQRLRALDPSNKEALSNLLEVHKNLQEFYTWVSLRPKNASDQVSRPLQSVIRAEGIFAISHRLWDNLERELQPEEDNAFIEQMIQHLGWVWNIKTNLDNEIRHSQGLPLTSTMDTLAEVAKYAEYRNTDRGITIQNPTAIPLSSGGHSLRAVAPATKENPRNIGGQFSESRKEQTQTNANIILPQAPSLSISSVRNPKSDHLKSLRDSKSIQEQSQPSMRPAFFSLTQSPQISASVQHQLSVFCDETSRKLINLVDDDNNNAVENSSTFRVPVSSLVSTPQIRDNRLTNGSRGFAGGFKHPISREAGFKPTFDNGNGHISRNTSQPQHRGYDNSDGAMETIKPTDTPSNSDTKKKTIIGSSNKNAIMISDSPSPELIIMSNYNPRSEKYSETPVPPSMSSISSEDFEFSPSADISRTHSSDTDRLRQSTPSPPPPPSNSWTPINGLKNQQKAISREPSQVRGRSLTRRSLTRRSGEREDNNMEEIKTKRPTPTSGNQDNITDNPNQETKLSMNPITPFSDNVPPILTLTKQERPSIPDKATTLLPVHGSADNKPSPPKAKSAKDIYRPFSMRKGAKKNGST</sequence>
<feature type="compositionally biased region" description="Polar residues" evidence="1">
    <location>
        <begin position="520"/>
        <end position="549"/>
    </location>
</feature>
<dbReference type="OrthoDB" id="3525132at2759"/>
<reference evidence="2 3" key="1">
    <citation type="journal article" date="2014" name="Genome Announc.">
        <title>Draft genome sequence of Sclerotinia borealis, a psychrophilic plant pathogenic fungus.</title>
        <authorList>
            <person name="Mardanov A.V."/>
            <person name="Beletsky A.V."/>
            <person name="Kadnikov V.V."/>
            <person name="Ignatov A.N."/>
            <person name="Ravin N.V."/>
        </authorList>
    </citation>
    <scope>NUCLEOTIDE SEQUENCE [LARGE SCALE GENOMIC DNA]</scope>
    <source>
        <strain evidence="3">F-4157</strain>
    </source>
</reference>
<name>W9CI71_SCLBF</name>
<evidence type="ECO:0000313" key="3">
    <source>
        <dbReference type="Proteomes" id="UP000019487"/>
    </source>
</evidence>
<organism evidence="2 3">
    <name type="scientific">Sclerotinia borealis (strain F-4128)</name>
    <dbReference type="NCBI Taxonomy" id="1432307"/>
    <lineage>
        <taxon>Eukaryota</taxon>
        <taxon>Fungi</taxon>
        <taxon>Dikarya</taxon>
        <taxon>Ascomycota</taxon>
        <taxon>Pezizomycotina</taxon>
        <taxon>Leotiomycetes</taxon>
        <taxon>Helotiales</taxon>
        <taxon>Sclerotiniaceae</taxon>
        <taxon>Sclerotinia</taxon>
    </lineage>
</organism>
<feature type="compositionally biased region" description="Basic and acidic residues" evidence="1">
    <location>
        <begin position="445"/>
        <end position="456"/>
    </location>
</feature>
<dbReference type="HOGENOM" id="CLU_447010_0_0_1"/>
<evidence type="ECO:0000256" key="1">
    <source>
        <dbReference type="SAM" id="MobiDB-lite"/>
    </source>
</evidence>
<dbReference type="Proteomes" id="UP000019487">
    <property type="component" value="Unassembled WGS sequence"/>
</dbReference>
<feature type="region of interest" description="Disordered" evidence="1">
    <location>
        <begin position="334"/>
        <end position="388"/>
    </location>
</feature>
<feature type="compositionally biased region" description="Polar residues" evidence="1">
    <location>
        <begin position="343"/>
        <end position="357"/>
    </location>
</feature>
<dbReference type="EMBL" id="AYSA01000170">
    <property type="protein sequence ID" value="ESZ95678.1"/>
    <property type="molecule type" value="Genomic_DNA"/>
</dbReference>
<evidence type="ECO:0000313" key="2">
    <source>
        <dbReference type="EMBL" id="ESZ95678.1"/>
    </source>
</evidence>
<feature type="compositionally biased region" description="Basic and acidic residues" evidence="1">
    <location>
        <begin position="503"/>
        <end position="517"/>
    </location>
</feature>
<proteinExistence type="predicted"/>
<dbReference type="AlphaFoldDB" id="W9CI71"/>
<gene>
    <name evidence="2" type="ORF">SBOR_3934</name>
</gene>
<keyword evidence="3" id="KW-1185">Reference proteome</keyword>
<accession>W9CI71</accession>
<comment type="caution">
    <text evidence="2">The sequence shown here is derived from an EMBL/GenBank/DDBJ whole genome shotgun (WGS) entry which is preliminary data.</text>
</comment>
<feature type="region of interest" description="Disordered" evidence="1">
    <location>
        <begin position="416"/>
        <end position="611"/>
    </location>
</feature>
<feature type="compositionally biased region" description="Basic and acidic residues" evidence="1">
    <location>
        <begin position="227"/>
        <end position="240"/>
    </location>
</feature>
<feature type="region of interest" description="Disordered" evidence="1">
    <location>
        <begin position="218"/>
        <end position="247"/>
    </location>
</feature>